<dbReference type="Proteomes" id="UP000189935">
    <property type="component" value="Chromosome I"/>
</dbReference>
<dbReference type="EMBL" id="LT670844">
    <property type="protein sequence ID" value="SHL82932.1"/>
    <property type="molecule type" value="Genomic_DNA"/>
</dbReference>
<evidence type="ECO:0000313" key="2">
    <source>
        <dbReference type="Proteomes" id="UP000189935"/>
    </source>
</evidence>
<evidence type="ECO:0000313" key="1">
    <source>
        <dbReference type="EMBL" id="SHL82932.1"/>
    </source>
</evidence>
<name>A0A1M7DTW8_9BRAD</name>
<sequence length="55" mass="6341">MGVEQRSKNKIEFSRPMFEGDAIFNHQRDVARAHGGAEVNLYPMDALEAQDRYED</sequence>
<protein>
    <submittedName>
        <fullName evidence="1">Uncharacterized protein</fullName>
    </submittedName>
</protein>
<dbReference type="RefSeq" id="WP_154071592.1">
    <property type="nucleotide sequence ID" value="NZ_LT670844.1"/>
</dbReference>
<accession>A0A1M7DTW8</accession>
<organism evidence="1 2">
    <name type="scientific">Bradyrhizobium lablabi</name>
    <dbReference type="NCBI Taxonomy" id="722472"/>
    <lineage>
        <taxon>Bacteria</taxon>
        <taxon>Pseudomonadati</taxon>
        <taxon>Pseudomonadota</taxon>
        <taxon>Alphaproteobacteria</taxon>
        <taxon>Hyphomicrobiales</taxon>
        <taxon>Nitrobacteraceae</taxon>
        <taxon>Bradyrhizobium</taxon>
    </lineage>
</organism>
<reference evidence="1 2" key="1">
    <citation type="submission" date="2016-11" db="EMBL/GenBank/DDBJ databases">
        <authorList>
            <person name="Jaros S."/>
            <person name="Januszkiewicz K."/>
            <person name="Wedrychowicz H."/>
        </authorList>
    </citation>
    <scope>NUCLEOTIDE SEQUENCE [LARGE SCALE GENOMIC DNA]</scope>
    <source>
        <strain evidence="1 2">GAS499</strain>
    </source>
</reference>
<proteinExistence type="predicted"/>
<gene>
    <name evidence="1" type="ORF">SAMN05444159_6930</name>
</gene>
<dbReference type="AlphaFoldDB" id="A0A1M7DTW8"/>